<dbReference type="AlphaFoldDB" id="A0A2N7TMZ8"/>
<evidence type="ECO:0000259" key="3">
    <source>
        <dbReference type="Pfam" id="PF04945"/>
    </source>
</evidence>
<dbReference type="InterPro" id="IPR012348">
    <property type="entry name" value="RNR-like"/>
</dbReference>
<dbReference type="Pfam" id="PF04945">
    <property type="entry name" value="YHS"/>
    <property type="match status" value="1"/>
</dbReference>
<accession>A0A2N7TMZ8</accession>
<sequence>MNAKTSKRLNMKERYRIMTRDLGWEPSYQRYEDIFPQEGFEGIKITDWDQWEDPFRLTMDNYWKFQAEKERKLYAIFDAVSQNNGQMKISDPRYLNAVKLFITAVTPLEYNAYKGYARVGRQFGGVGARIACQMQSIDELRHTQTQIHAMSHYNKYFGGMHDFPHMFDRVWYLSVPKSFFEDASTAGPFEFLTAISFSFEYVLTNLLFLPFMSGAAYNGDMNTVTFGFSAQSDEARHMTLGLEIIKFILEQHEDNVPIIQQWLDKWLWRGYRLLSIVGMMMDYMLPNKVMSWAEAWTMYYEEAGGALFKELERYGIRPPKYADQTVIGKDHVSHQAWFIFYQYGHATAFNTWVPTAKEMDWLSEKYPDTFDRLYRPRFELLAEKAARGERFYNNTLPQLCQVCQIPLAITEPDDDTLLSHRDTVHDGERYHFCSEGCRDIFHHEPEKYVQAWLPVHQILQGNCGGADMEKVIGDYYRIEMGEDNLDFEGSAEQRRWAAWKQAV</sequence>
<evidence type="ECO:0000256" key="1">
    <source>
        <dbReference type="ARBA" id="ARBA00023002"/>
    </source>
</evidence>
<dbReference type="SUPFAM" id="SSF47240">
    <property type="entry name" value="Ferritin-like"/>
    <property type="match status" value="1"/>
</dbReference>
<proteinExistence type="predicted"/>
<dbReference type="InterPro" id="IPR003430">
    <property type="entry name" value="Phenol_Hydrox"/>
</dbReference>
<comment type="caution">
    <text evidence="4">The sequence shown here is derived from an EMBL/GenBank/DDBJ whole genome shotgun (WGS) entry which is preliminary data.</text>
</comment>
<protein>
    <submittedName>
        <fullName evidence="4">Phenol 2-monooxygenase</fullName>
    </submittedName>
</protein>
<dbReference type="Gene3D" id="1.10.620.20">
    <property type="entry name" value="Ribonucleotide Reductase, subunit A"/>
    <property type="match status" value="1"/>
</dbReference>
<dbReference type="Proteomes" id="UP000235346">
    <property type="component" value="Unassembled WGS sequence"/>
</dbReference>
<gene>
    <name evidence="4" type="ORF">C1H66_10245</name>
</gene>
<dbReference type="InterPro" id="IPR009078">
    <property type="entry name" value="Ferritin-like_SF"/>
</dbReference>
<dbReference type="CDD" id="cd01057">
    <property type="entry name" value="AAMH_A"/>
    <property type="match status" value="1"/>
</dbReference>
<organism evidence="4 5">
    <name type="scientific">Halomonas heilongjiangensis</name>
    <dbReference type="NCBI Taxonomy" id="1387883"/>
    <lineage>
        <taxon>Bacteria</taxon>
        <taxon>Pseudomonadati</taxon>
        <taxon>Pseudomonadota</taxon>
        <taxon>Gammaproteobacteria</taxon>
        <taxon>Oceanospirillales</taxon>
        <taxon>Halomonadaceae</taxon>
        <taxon>Halomonas</taxon>
    </lineage>
</organism>
<dbReference type="RefSeq" id="WP_102627792.1">
    <property type="nucleotide sequence ID" value="NZ_PDOH01000029.1"/>
</dbReference>
<dbReference type="EMBL" id="PNRE01000045">
    <property type="protein sequence ID" value="PMR69552.1"/>
    <property type="molecule type" value="Genomic_DNA"/>
</dbReference>
<dbReference type="Pfam" id="PF02332">
    <property type="entry name" value="Phenol_Hydrox"/>
    <property type="match status" value="1"/>
</dbReference>
<keyword evidence="1" id="KW-0560">Oxidoreductase</keyword>
<keyword evidence="5" id="KW-1185">Reference proteome</keyword>
<feature type="domain" description="YHS" evidence="3">
    <location>
        <begin position="409"/>
        <end position="452"/>
    </location>
</feature>
<reference evidence="4 5" key="1">
    <citation type="submission" date="2018-01" db="EMBL/GenBank/DDBJ databases">
        <title>Halomonas endophytica sp. nov., isolated from storage liquid in the stems of Populus euphratica.</title>
        <authorList>
            <person name="Chen C."/>
        </authorList>
    </citation>
    <scope>NUCLEOTIDE SEQUENCE [LARGE SCALE GENOMIC DNA]</scope>
    <source>
        <strain evidence="4 5">DSM 26881</strain>
    </source>
</reference>
<evidence type="ECO:0000313" key="5">
    <source>
        <dbReference type="Proteomes" id="UP000235346"/>
    </source>
</evidence>
<dbReference type="GO" id="GO:0004497">
    <property type="term" value="F:monooxygenase activity"/>
    <property type="evidence" value="ECO:0007669"/>
    <property type="project" value="UniProtKB-KW"/>
</dbReference>
<dbReference type="InterPro" id="IPR007029">
    <property type="entry name" value="YHS_dom"/>
</dbReference>
<keyword evidence="2 4" id="KW-0503">Monooxygenase</keyword>
<name>A0A2N7TMZ8_9GAMM</name>
<evidence type="ECO:0000313" key="4">
    <source>
        <dbReference type="EMBL" id="PMR69552.1"/>
    </source>
</evidence>
<dbReference type="OrthoDB" id="8521924at2"/>
<evidence type="ECO:0000256" key="2">
    <source>
        <dbReference type="ARBA" id="ARBA00023033"/>
    </source>
</evidence>